<comment type="caution">
    <text evidence="3">The sequence shown here is derived from an EMBL/GenBank/DDBJ whole genome shotgun (WGS) entry which is preliminary data.</text>
</comment>
<evidence type="ECO:0000256" key="1">
    <source>
        <dbReference type="SAM" id="MobiDB-lite"/>
    </source>
</evidence>
<keyword evidence="2" id="KW-0732">Signal</keyword>
<feature type="compositionally biased region" description="Basic and acidic residues" evidence="1">
    <location>
        <begin position="23"/>
        <end position="33"/>
    </location>
</feature>
<evidence type="ECO:0000313" key="3">
    <source>
        <dbReference type="EMBL" id="ORZ37887.1"/>
    </source>
</evidence>
<accession>A0A1Y2HTG0</accession>
<sequence length="107" mass="10964">MHSSTILIALLLATCTSLVVAHHPGEGDGHDGHGSATATAAATKPATETGSAAAKATGAAQSASNPRPSCGNHGTFWSWAVGVTVIRSRVEERLLLSKELHEDRLAL</sequence>
<dbReference type="Proteomes" id="UP000193411">
    <property type="component" value="Unassembled WGS sequence"/>
</dbReference>
<proteinExistence type="predicted"/>
<organism evidence="3 4">
    <name type="scientific">Catenaria anguillulae PL171</name>
    <dbReference type="NCBI Taxonomy" id="765915"/>
    <lineage>
        <taxon>Eukaryota</taxon>
        <taxon>Fungi</taxon>
        <taxon>Fungi incertae sedis</taxon>
        <taxon>Blastocladiomycota</taxon>
        <taxon>Blastocladiomycetes</taxon>
        <taxon>Blastocladiales</taxon>
        <taxon>Catenariaceae</taxon>
        <taxon>Catenaria</taxon>
    </lineage>
</organism>
<gene>
    <name evidence="3" type="ORF">BCR44DRAFT_45179</name>
</gene>
<feature type="chain" id="PRO_5013231670" evidence="2">
    <location>
        <begin position="22"/>
        <end position="107"/>
    </location>
</feature>
<evidence type="ECO:0000256" key="2">
    <source>
        <dbReference type="SAM" id="SignalP"/>
    </source>
</evidence>
<feature type="region of interest" description="Disordered" evidence="1">
    <location>
        <begin position="22"/>
        <end position="75"/>
    </location>
</feature>
<feature type="signal peptide" evidence="2">
    <location>
        <begin position="1"/>
        <end position="21"/>
    </location>
</feature>
<name>A0A1Y2HTG0_9FUNG</name>
<protein>
    <submittedName>
        <fullName evidence="3">Uncharacterized protein</fullName>
    </submittedName>
</protein>
<dbReference type="AlphaFoldDB" id="A0A1Y2HTG0"/>
<keyword evidence="4" id="KW-1185">Reference proteome</keyword>
<reference evidence="3 4" key="1">
    <citation type="submission" date="2016-07" db="EMBL/GenBank/DDBJ databases">
        <title>Pervasive Adenine N6-methylation of Active Genes in Fungi.</title>
        <authorList>
            <consortium name="DOE Joint Genome Institute"/>
            <person name="Mondo S.J."/>
            <person name="Dannebaum R.O."/>
            <person name="Kuo R.C."/>
            <person name="Labutti K."/>
            <person name="Haridas S."/>
            <person name="Kuo A."/>
            <person name="Salamov A."/>
            <person name="Ahrendt S.R."/>
            <person name="Lipzen A."/>
            <person name="Sullivan W."/>
            <person name="Andreopoulos W.B."/>
            <person name="Clum A."/>
            <person name="Lindquist E."/>
            <person name="Daum C."/>
            <person name="Ramamoorthy G.K."/>
            <person name="Gryganskyi A."/>
            <person name="Culley D."/>
            <person name="Magnuson J.K."/>
            <person name="James T.Y."/>
            <person name="O'Malley M.A."/>
            <person name="Stajich J.E."/>
            <person name="Spatafora J.W."/>
            <person name="Visel A."/>
            <person name="Grigoriev I.V."/>
        </authorList>
    </citation>
    <scope>NUCLEOTIDE SEQUENCE [LARGE SCALE GENOMIC DNA]</scope>
    <source>
        <strain evidence="3 4">PL171</strain>
    </source>
</reference>
<feature type="compositionally biased region" description="Low complexity" evidence="1">
    <location>
        <begin position="34"/>
        <end position="64"/>
    </location>
</feature>
<dbReference type="EMBL" id="MCFL01000011">
    <property type="protein sequence ID" value="ORZ37887.1"/>
    <property type="molecule type" value="Genomic_DNA"/>
</dbReference>
<evidence type="ECO:0000313" key="4">
    <source>
        <dbReference type="Proteomes" id="UP000193411"/>
    </source>
</evidence>